<organism evidence="1 2">
    <name type="scientific">Lentinus tigrinus ALCF2SS1-6</name>
    <dbReference type="NCBI Taxonomy" id="1328759"/>
    <lineage>
        <taxon>Eukaryota</taxon>
        <taxon>Fungi</taxon>
        <taxon>Dikarya</taxon>
        <taxon>Basidiomycota</taxon>
        <taxon>Agaricomycotina</taxon>
        <taxon>Agaricomycetes</taxon>
        <taxon>Polyporales</taxon>
        <taxon>Polyporaceae</taxon>
        <taxon>Lentinus</taxon>
    </lineage>
</organism>
<reference evidence="1" key="1">
    <citation type="journal article" date="2018" name="Genome Biol. Evol.">
        <title>Genomics and development of Lentinus tigrinus, a white-rot wood-decaying mushroom with dimorphic fruiting bodies.</title>
        <authorList>
            <person name="Wu B."/>
            <person name="Xu Z."/>
            <person name="Knudson A."/>
            <person name="Carlson A."/>
            <person name="Chen N."/>
            <person name="Kovaka S."/>
            <person name="LaButti K."/>
            <person name="Lipzen A."/>
            <person name="Pennachio C."/>
            <person name="Riley R."/>
            <person name="Schakwitz W."/>
            <person name="Umezawa K."/>
            <person name="Ohm R.A."/>
            <person name="Grigoriev I.V."/>
            <person name="Nagy L.G."/>
            <person name="Gibbons J."/>
            <person name="Hibbett D."/>
        </authorList>
    </citation>
    <scope>NUCLEOTIDE SEQUENCE [LARGE SCALE GENOMIC DNA]</scope>
    <source>
        <strain evidence="1">ALCF2SS1-6</strain>
    </source>
</reference>
<dbReference type="Proteomes" id="UP000313359">
    <property type="component" value="Unassembled WGS sequence"/>
</dbReference>
<proteinExistence type="predicted"/>
<name>A0A5C2S6U9_9APHY</name>
<evidence type="ECO:0000313" key="1">
    <source>
        <dbReference type="EMBL" id="RPD59575.1"/>
    </source>
</evidence>
<dbReference type="STRING" id="1328759.A0A5C2S6U9"/>
<keyword evidence="2" id="KW-1185">Reference proteome</keyword>
<sequence length="365" mass="41566">MLVRLGKKVAALSYTIRSTASSLVTKEDSVPHPSPVPRFADWRERDDIIVWNRRHDLDLEATTWIQTCTLDDDLRSSLVSIIPDLQPDRAILLVFSILANRLHLSTPTLMNRVQERSCSELLRDAGMRFSKRSRTRTCDMLLKLLECVPPHNDPSKLGALDLLWTIWEFCLGACFAQDQDTLLYQSVLNGVAALLSEGNPFRLRRAALNILYESTHAWTFLYCPAAIGNVITFARACYHHQTPDMFLKASAVALHLSARLNWDLPYNETRAFHRPQLQALLRDLSRFLIQCNEDGVRHEERGANKLVYGLALLAEKDGELVGAILPDVLLEGVKLGLIDLSHEEHLRLRGMQEKWPQRGVRSWTR</sequence>
<dbReference type="OrthoDB" id="2756178at2759"/>
<evidence type="ECO:0000313" key="2">
    <source>
        <dbReference type="Proteomes" id="UP000313359"/>
    </source>
</evidence>
<accession>A0A5C2S6U9</accession>
<dbReference type="EMBL" id="ML122269">
    <property type="protein sequence ID" value="RPD59575.1"/>
    <property type="molecule type" value="Genomic_DNA"/>
</dbReference>
<protein>
    <submittedName>
        <fullName evidence="1">Uncharacterized protein</fullName>
    </submittedName>
</protein>
<gene>
    <name evidence="1" type="ORF">L227DRAFT_503100</name>
</gene>
<dbReference type="AlphaFoldDB" id="A0A5C2S6U9"/>